<evidence type="ECO:0000313" key="4">
    <source>
        <dbReference type="Proteomes" id="UP000008810"/>
    </source>
</evidence>
<dbReference type="Proteomes" id="UP000008810">
    <property type="component" value="Chromosome 3"/>
</dbReference>
<dbReference type="AlphaFoldDB" id="A0A2K2D5W6"/>
<evidence type="ECO:0000313" key="2">
    <source>
        <dbReference type="EMBL" id="PNT69670.1"/>
    </source>
</evidence>
<dbReference type="EnsemblPlants" id="PNT69670">
    <property type="protein sequence ID" value="PNT69670"/>
    <property type="gene ID" value="BRADI_3g59815v3"/>
</dbReference>
<dbReference type="EMBL" id="CM000882">
    <property type="protein sequence ID" value="PNT69670.1"/>
    <property type="molecule type" value="Genomic_DNA"/>
</dbReference>
<gene>
    <name evidence="2" type="ORF">BRADI_3g59815v3</name>
</gene>
<reference evidence="2" key="2">
    <citation type="submission" date="2017-06" db="EMBL/GenBank/DDBJ databases">
        <title>WGS assembly of Brachypodium distachyon.</title>
        <authorList>
            <consortium name="The International Brachypodium Initiative"/>
            <person name="Lucas S."/>
            <person name="Harmon-Smith M."/>
            <person name="Lail K."/>
            <person name="Tice H."/>
            <person name="Grimwood J."/>
            <person name="Bruce D."/>
            <person name="Barry K."/>
            <person name="Shu S."/>
            <person name="Lindquist E."/>
            <person name="Wang M."/>
            <person name="Pitluck S."/>
            <person name="Vogel J.P."/>
            <person name="Garvin D.F."/>
            <person name="Mockler T.C."/>
            <person name="Schmutz J."/>
            <person name="Rokhsar D."/>
            <person name="Bevan M.W."/>
        </authorList>
    </citation>
    <scope>NUCLEOTIDE SEQUENCE</scope>
    <source>
        <strain evidence="2">Bd21</strain>
    </source>
</reference>
<name>A0A2K2D5W6_BRADI</name>
<organism evidence="2">
    <name type="scientific">Brachypodium distachyon</name>
    <name type="common">Purple false brome</name>
    <name type="synonym">Trachynia distachya</name>
    <dbReference type="NCBI Taxonomy" id="15368"/>
    <lineage>
        <taxon>Eukaryota</taxon>
        <taxon>Viridiplantae</taxon>
        <taxon>Streptophyta</taxon>
        <taxon>Embryophyta</taxon>
        <taxon>Tracheophyta</taxon>
        <taxon>Spermatophyta</taxon>
        <taxon>Magnoliopsida</taxon>
        <taxon>Liliopsida</taxon>
        <taxon>Poales</taxon>
        <taxon>Poaceae</taxon>
        <taxon>BOP clade</taxon>
        <taxon>Pooideae</taxon>
        <taxon>Stipodae</taxon>
        <taxon>Brachypodieae</taxon>
        <taxon>Brachypodium</taxon>
    </lineage>
</organism>
<dbReference type="Gramene" id="PNT69670">
    <property type="protein sequence ID" value="PNT69670"/>
    <property type="gene ID" value="BRADI_3g59815v3"/>
</dbReference>
<reference evidence="3" key="3">
    <citation type="submission" date="2018-08" db="UniProtKB">
        <authorList>
            <consortium name="EnsemblPlants"/>
        </authorList>
    </citation>
    <scope>IDENTIFICATION</scope>
    <source>
        <strain evidence="3">cv. Bd21</strain>
    </source>
</reference>
<sequence length="82" mass="8948">MDISTYLPTKCALYLRSTIATDRSRAEQPMEKATEEASCSTGKKGEGVKSVQPGSPCPATGKWITSNFTYTHKNKTVLLVHV</sequence>
<proteinExistence type="predicted"/>
<evidence type="ECO:0000256" key="1">
    <source>
        <dbReference type="SAM" id="MobiDB-lite"/>
    </source>
</evidence>
<feature type="compositionally biased region" description="Basic and acidic residues" evidence="1">
    <location>
        <begin position="22"/>
        <end position="35"/>
    </location>
</feature>
<evidence type="ECO:0000313" key="3">
    <source>
        <dbReference type="EnsemblPlants" id="PNT69670"/>
    </source>
</evidence>
<protein>
    <submittedName>
        <fullName evidence="2 3">Uncharacterized protein</fullName>
    </submittedName>
</protein>
<reference evidence="2 3" key="1">
    <citation type="journal article" date="2010" name="Nature">
        <title>Genome sequencing and analysis of the model grass Brachypodium distachyon.</title>
        <authorList>
            <consortium name="International Brachypodium Initiative"/>
        </authorList>
    </citation>
    <scope>NUCLEOTIDE SEQUENCE [LARGE SCALE GENOMIC DNA]</scope>
    <source>
        <strain evidence="2 3">Bd21</strain>
    </source>
</reference>
<accession>A0A2K2D5W6</accession>
<dbReference type="InParanoid" id="A0A2K2D5W6"/>
<keyword evidence="4" id="KW-1185">Reference proteome</keyword>
<feature type="region of interest" description="Disordered" evidence="1">
    <location>
        <begin position="22"/>
        <end position="56"/>
    </location>
</feature>